<reference evidence="2 3" key="1">
    <citation type="submission" date="2022-09" db="EMBL/GenBank/DDBJ databases">
        <title>New species of Phenylobacterium.</title>
        <authorList>
            <person name="Mieszkin S."/>
        </authorList>
    </citation>
    <scope>NUCLEOTIDE SEQUENCE [LARGE SCALE GENOMIC DNA]</scope>
    <source>
        <strain evidence="2 3">HK31-G</strain>
    </source>
</reference>
<sequence length="202" mass="23231">MTSLLKPSSPGLAFFNGFTAFGEIHGSERVATTRLDAVEHLPNLDYLKMDIQGAELQVLQHGVERLRDCCMIQLEVSFVPLYENQPSFGEVDVWMRDQGYIPHCFTDVKRWSISPVRRRNSDRAPFNQLLEADIVYMKDFARVESWDDEILRRTALIAHYCYDSFDLVGHLIAKLQDRGSLPPGSLNRYLELLNKSRQPQAQ</sequence>
<evidence type="ECO:0000313" key="2">
    <source>
        <dbReference type="EMBL" id="MFD3262694.1"/>
    </source>
</evidence>
<gene>
    <name evidence="2" type="ORF">OCL97_01815</name>
</gene>
<protein>
    <submittedName>
        <fullName evidence="2">FkbM family methyltransferase</fullName>
    </submittedName>
</protein>
<evidence type="ECO:0000259" key="1">
    <source>
        <dbReference type="Pfam" id="PF05050"/>
    </source>
</evidence>
<dbReference type="RefSeq" id="WP_377367062.1">
    <property type="nucleotide sequence ID" value="NZ_JAOTJD010000002.1"/>
</dbReference>
<dbReference type="Gene3D" id="3.40.50.150">
    <property type="entry name" value="Vaccinia Virus protein VP39"/>
    <property type="match status" value="1"/>
</dbReference>
<dbReference type="EMBL" id="JAOTJD010000002">
    <property type="protein sequence ID" value="MFD3262694.1"/>
    <property type="molecule type" value="Genomic_DNA"/>
</dbReference>
<keyword evidence="2" id="KW-0808">Transferase</keyword>
<dbReference type="PANTHER" id="PTHR36973:SF4">
    <property type="entry name" value="NODULATION PROTEIN"/>
    <property type="match status" value="1"/>
</dbReference>
<dbReference type="PANTHER" id="PTHR36973">
    <property type="entry name" value="SLL1456 PROTEIN-RELATED"/>
    <property type="match status" value="1"/>
</dbReference>
<name>A0ABW6CIF4_9CAUL</name>
<accession>A0ABW6CIF4</accession>
<dbReference type="Proteomes" id="UP001598130">
    <property type="component" value="Unassembled WGS sequence"/>
</dbReference>
<dbReference type="GO" id="GO:0008168">
    <property type="term" value="F:methyltransferase activity"/>
    <property type="evidence" value="ECO:0007669"/>
    <property type="project" value="UniProtKB-KW"/>
</dbReference>
<evidence type="ECO:0000313" key="3">
    <source>
        <dbReference type="Proteomes" id="UP001598130"/>
    </source>
</evidence>
<organism evidence="2 3">
    <name type="scientific">Phenylobacterium ferrooxidans</name>
    <dbReference type="NCBI Taxonomy" id="2982689"/>
    <lineage>
        <taxon>Bacteria</taxon>
        <taxon>Pseudomonadati</taxon>
        <taxon>Pseudomonadota</taxon>
        <taxon>Alphaproteobacteria</taxon>
        <taxon>Caulobacterales</taxon>
        <taxon>Caulobacteraceae</taxon>
        <taxon>Phenylobacterium</taxon>
    </lineage>
</organism>
<keyword evidence="2" id="KW-0489">Methyltransferase</keyword>
<keyword evidence="3" id="KW-1185">Reference proteome</keyword>
<comment type="caution">
    <text evidence="2">The sequence shown here is derived from an EMBL/GenBank/DDBJ whole genome shotgun (WGS) entry which is preliminary data.</text>
</comment>
<dbReference type="InterPro" id="IPR029063">
    <property type="entry name" value="SAM-dependent_MTases_sf"/>
</dbReference>
<dbReference type="InterPro" id="IPR006342">
    <property type="entry name" value="FkbM_mtfrase"/>
</dbReference>
<proteinExistence type="predicted"/>
<dbReference type="Pfam" id="PF05050">
    <property type="entry name" value="Methyltransf_21"/>
    <property type="match status" value="1"/>
</dbReference>
<dbReference type="InterPro" id="IPR053188">
    <property type="entry name" value="FkbM_Methyltransferase"/>
</dbReference>
<feature type="domain" description="Methyltransferase FkbM" evidence="1">
    <location>
        <begin position="18"/>
        <end position="101"/>
    </location>
</feature>
<dbReference type="SUPFAM" id="SSF53335">
    <property type="entry name" value="S-adenosyl-L-methionine-dependent methyltransferases"/>
    <property type="match status" value="1"/>
</dbReference>
<dbReference type="GO" id="GO:0032259">
    <property type="term" value="P:methylation"/>
    <property type="evidence" value="ECO:0007669"/>
    <property type="project" value="UniProtKB-KW"/>
</dbReference>